<dbReference type="PANTHER" id="PTHR30469">
    <property type="entry name" value="MULTIDRUG RESISTANCE PROTEIN MDTA"/>
    <property type="match status" value="1"/>
</dbReference>
<reference evidence="3" key="1">
    <citation type="journal article" date="2019" name="Int. J. Syst. Evol. Microbiol.">
        <title>The Global Catalogue of Microorganisms (GCM) 10K type strain sequencing project: providing services to taxonomists for standard genome sequencing and annotation.</title>
        <authorList>
            <consortium name="The Broad Institute Genomics Platform"/>
            <consortium name="The Broad Institute Genome Sequencing Center for Infectious Disease"/>
            <person name="Wu L."/>
            <person name="Ma J."/>
        </authorList>
    </citation>
    <scope>NUCLEOTIDE SEQUENCE [LARGE SCALE GENOMIC DNA]</scope>
    <source>
        <strain evidence="3">CGMCC 1.15475</strain>
    </source>
</reference>
<accession>A0ABW4QGM0</accession>
<dbReference type="RefSeq" id="WP_204892189.1">
    <property type="nucleotide sequence ID" value="NZ_JBHUFW010000004.1"/>
</dbReference>
<keyword evidence="1" id="KW-0812">Transmembrane</keyword>
<organism evidence="2 3">
    <name type="scientific">Planococcus chinensis</name>
    <dbReference type="NCBI Taxonomy" id="272917"/>
    <lineage>
        <taxon>Bacteria</taxon>
        <taxon>Bacillati</taxon>
        <taxon>Bacillota</taxon>
        <taxon>Bacilli</taxon>
        <taxon>Bacillales</taxon>
        <taxon>Caryophanaceae</taxon>
        <taxon>Planococcus</taxon>
    </lineage>
</organism>
<feature type="transmembrane region" description="Helical" evidence="1">
    <location>
        <begin position="12"/>
        <end position="32"/>
    </location>
</feature>
<dbReference type="Proteomes" id="UP001597273">
    <property type="component" value="Unassembled WGS sequence"/>
</dbReference>
<name>A0ABW4QGM0_9BACL</name>
<keyword evidence="1" id="KW-0472">Membrane</keyword>
<keyword evidence="1" id="KW-1133">Transmembrane helix</keyword>
<keyword evidence="3" id="KW-1185">Reference proteome</keyword>
<gene>
    <name evidence="2" type="ORF">ACFSDB_07415</name>
</gene>
<sequence>MGIMNRRKKKKWLIWGISVILAGAVAGAFIFMPKGTVAFQSELAETRDIMTFHNFPGIIDAKNRETVLSDKPMQICDINVNVGDQVRKGDVLMVTAFGEEIKASINGEVAQLGVKENMPMAAGTEMVKLVDYENLETNVKVDEMSIQFLETGQKIKVTINAFAKELSGTIAAISNEAVNENGVAYFSVAVDLEEDEDLRIGMSTEVKIIKEEAKAATVLPMDVIFFDNANKPYVLQPSKDGEPVKKGISTGINDGMVVEVKSGVRAGESVMHEPNEEGLLEQLFWR</sequence>
<comment type="caution">
    <text evidence="2">The sequence shown here is derived from an EMBL/GenBank/DDBJ whole genome shotgun (WGS) entry which is preliminary data.</text>
</comment>
<dbReference type="SUPFAM" id="SSF51230">
    <property type="entry name" value="Single hybrid motif"/>
    <property type="match status" value="1"/>
</dbReference>
<evidence type="ECO:0000313" key="2">
    <source>
        <dbReference type="EMBL" id="MFD1862755.1"/>
    </source>
</evidence>
<protein>
    <submittedName>
        <fullName evidence="2">HlyD family efflux transporter periplasmic adaptor subunit</fullName>
    </submittedName>
</protein>
<evidence type="ECO:0000313" key="3">
    <source>
        <dbReference type="Proteomes" id="UP001597273"/>
    </source>
</evidence>
<dbReference type="PANTHER" id="PTHR30469:SF33">
    <property type="entry name" value="SLR1207 PROTEIN"/>
    <property type="match status" value="1"/>
</dbReference>
<dbReference type="Gene3D" id="2.40.420.20">
    <property type="match status" value="1"/>
</dbReference>
<proteinExistence type="predicted"/>
<dbReference type="Gene3D" id="2.40.50.100">
    <property type="match status" value="1"/>
</dbReference>
<evidence type="ECO:0000256" key="1">
    <source>
        <dbReference type="SAM" id="Phobius"/>
    </source>
</evidence>
<dbReference type="EMBL" id="JBHUFW010000004">
    <property type="protein sequence ID" value="MFD1862755.1"/>
    <property type="molecule type" value="Genomic_DNA"/>
</dbReference>
<dbReference type="InterPro" id="IPR011053">
    <property type="entry name" value="Single_hybrid_motif"/>
</dbReference>